<dbReference type="SUPFAM" id="SSF88659">
    <property type="entry name" value="Sigma3 and sigma4 domains of RNA polymerase sigma factors"/>
    <property type="match status" value="1"/>
</dbReference>
<evidence type="ECO:0000256" key="4">
    <source>
        <dbReference type="ARBA" id="ARBA00023125"/>
    </source>
</evidence>
<evidence type="ECO:0000256" key="1">
    <source>
        <dbReference type="ARBA" id="ARBA00010641"/>
    </source>
</evidence>
<dbReference type="Pfam" id="PF04542">
    <property type="entry name" value="Sigma70_r2"/>
    <property type="match status" value="1"/>
</dbReference>
<evidence type="ECO:0000256" key="5">
    <source>
        <dbReference type="ARBA" id="ARBA00023163"/>
    </source>
</evidence>
<comment type="similarity">
    <text evidence="1">Belongs to the sigma-70 factor family. ECF subfamily.</text>
</comment>
<dbReference type="Pfam" id="PF13490">
    <property type="entry name" value="zf-HC2"/>
    <property type="match status" value="1"/>
</dbReference>
<dbReference type="InterPro" id="IPR013324">
    <property type="entry name" value="RNA_pol_sigma_r3/r4-like"/>
</dbReference>
<gene>
    <name evidence="9" type="ORF">NL394_01245</name>
</gene>
<feature type="compositionally biased region" description="Low complexity" evidence="6">
    <location>
        <begin position="367"/>
        <end position="376"/>
    </location>
</feature>
<keyword evidence="3" id="KW-0731">Sigma factor</keyword>
<dbReference type="InterPro" id="IPR014284">
    <property type="entry name" value="RNA_pol_sigma-70_dom"/>
</dbReference>
<reference evidence="9" key="1">
    <citation type="submission" date="2022-07" db="EMBL/GenBank/DDBJ databases">
        <authorList>
            <person name="Wu T."/>
        </authorList>
    </citation>
    <scope>NUCLEOTIDE SEQUENCE</scope>
    <source>
        <strain evidence="9">SD-1</strain>
    </source>
</reference>
<evidence type="ECO:0000313" key="10">
    <source>
        <dbReference type="Proteomes" id="UP001163293"/>
    </source>
</evidence>
<dbReference type="RefSeq" id="WP_069696053.1">
    <property type="nucleotide sequence ID" value="NZ_CP043010.1"/>
</dbReference>
<protein>
    <submittedName>
        <fullName evidence="9">Sigma-70 family RNA polymerase sigma factor</fullName>
    </submittedName>
</protein>
<keyword evidence="4" id="KW-0238">DNA-binding</keyword>
<dbReference type="Gene3D" id="1.10.10.1320">
    <property type="entry name" value="Anti-sigma factor, zinc-finger domain"/>
    <property type="match status" value="1"/>
</dbReference>
<evidence type="ECO:0000259" key="7">
    <source>
        <dbReference type="Pfam" id="PF04542"/>
    </source>
</evidence>
<proteinExistence type="inferred from homology"/>
<feature type="region of interest" description="Disordered" evidence="6">
    <location>
        <begin position="326"/>
        <end position="376"/>
    </location>
</feature>
<dbReference type="InterPro" id="IPR036388">
    <property type="entry name" value="WH-like_DNA-bd_sf"/>
</dbReference>
<dbReference type="InterPro" id="IPR041916">
    <property type="entry name" value="Anti_sigma_zinc_sf"/>
</dbReference>
<dbReference type="PANTHER" id="PTHR43133">
    <property type="entry name" value="RNA POLYMERASE ECF-TYPE SIGMA FACTO"/>
    <property type="match status" value="1"/>
</dbReference>
<organism evidence="9 10">
    <name type="scientific">Paenarthrobacter ureafaciens</name>
    <dbReference type="NCBI Taxonomy" id="37931"/>
    <lineage>
        <taxon>Bacteria</taxon>
        <taxon>Bacillati</taxon>
        <taxon>Actinomycetota</taxon>
        <taxon>Actinomycetes</taxon>
        <taxon>Micrococcales</taxon>
        <taxon>Micrococcaceae</taxon>
        <taxon>Paenarthrobacter</taxon>
    </lineage>
</organism>
<dbReference type="SUPFAM" id="SSF88946">
    <property type="entry name" value="Sigma2 domain of RNA polymerase sigma factors"/>
    <property type="match status" value="1"/>
</dbReference>
<dbReference type="NCBIfam" id="TIGR02937">
    <property type="entry name" value="sigma70-ECF"/>
    <property type="match status" value="1"/>
</dbReference>
<evidence type="ECO:0000313" key="9">
    <source>
        <dbReference type="EMBL" id="UYV97904.1"/>
    </source>
</evidence>
<sequence length="537" mass="55705">MDQVSEVGGDGGAPTLALDDYTDPQAIALVREGSQEAFDVLYRRHLNAALYVARTQADNFSDADDVVAEAFASIYQSLTEGKGPKEYFRSYLLTVVRRTAHDRNRKSRRVPVAGDNGVLDSVVIDEDRIINEFESAVMAKAFRSLPERWQAVLWHVDIEGLKPAAAAPFIGLSPNGVSSLALRAREGLRQAYLQFHIGGSPDDGCAEFSSQLGKYARNALKRTTREKVDAHLAGCAKCTALLVELNDIQSGMRTLLFPLLTGVAFTPDVVAAYLSGTAPLPGGTSVAAASSDARRSGSPGKITAAVVAGALAIAGLAAALVPTGSETTAAPDSATEAPPAVVEPSATPSGRAEPPAATPTSVPPAAAPTEPAASPAPRPAVVVVPIAPAAPRAASVVDSPVVLSTSRPAPSNAASAAAARTVDATFTAVRGSNPTERELNLVFSLMDNGAEESAEAIFSLPDQATFVAGKTTSPAGWTCSSAAENSRQIRCATPALDPHGLDFKLVVAMPVAADRGTLHYQFGGQGIVTKTFSNAFH</sequence>
<dbReference type="Proteomes" id="UP001163293">
    <property type="component" value="Chromosome"/>
</dbReference>
<dbReference type="Gene3D" id="1.10.1740.10">
    <property type="match status" value="1"/>
</dbReference>
<dbReference type="Gene3D" id="1.10.10.10">
    <property type="entry name" value="Winged helix-like DNA-binding domain superfamily/Winged helix DNA-binding domain"/>
    <property type="match status" value="1"/>
</dbReference>
<keyword evidence="10" id="KW-1185">Reference proteome</keyword>
<dbReference type="GO" id="GO:0006352">
    <property type="term" value="P:DNA-templated transcription initiation"/>
    <property type="evidence" value="ECO:0007669"/>
    <property type="project" value="InterPro"/>
</dbReference>
<dbReference type="InterPro" id="IPR007627">
    <property type="entry name" value="RNA_pol_sigma70_r2"/>
</dbReference>
<accession>A0AAX3EJC8</accession>
<feature type="domain" description="Putative zinc-finger" evidence="8">
    <location>
        <begin position="205"/>
        <end position="238"/>
    </location>
</feature>
<dbReference type="PANTHER" id="PTHR43133:SF8">
    <property type="entry name" value="RNA POLYMERASE SIGMA FACTOR HI_1459-RELATED"/>
    <property type="match status" value="1"/>
</dbReference>
<dbReference type="EMBL" id="CP101185">
    <property type="protein sequence ID" value="UYV97904.1"/>
    <property type="molecule type" value="Genomic_DNA"/>
</dbReference>
<dbReference type="InterPro" id="IPR039425">
    <property type="entry name" value="RNA_pol_sigma-70-like"/>
</dbReference>
<feature type="domain" description="RNA polymerase sigma-70 region 2" evidence="7">
    <location>
        <begin position="41"/>
        <end position="109"/>
    </location>
</feature>
<dbReference type="AlphaFoldDB" id="A0AAX3EJC8"/>
<dbReference type="GO" id="GO:0016987">
    <property type="term" value="F:sigma factor activity"/>
    <property type="evidence" value="ECO:0007669"/>
    <property type="project" value="UniProtKB-KW"/>
</dbReference>
<evidence type="ECO:0000256" key="2">
    <source>
        <dbReference type="ARBA" id="ARBA00023015"/>
    </source>
</evidence>
<name>A0AAX3EJC8_PAEUR</name>
<dbReference type="InterPro" id="IPR027383">
    <property type="entry name" value="Znf_put"/>
</dbReference>
<evidence type="ECO:0000256" key="6">
    <source>
        <dbReference type="SAM" id="MobiDB-lite"/>
    </source>
</evidence>
<dbReference type="InterPro" id="IPR013325">
    <property type="entry name" value="RNA_pol_sigma_r2"/>
</dbReference>
<dbReference type="GO" id="GO:0003677">
    <property type="term" value="F:DNA binding"/>
    <property type="evidence" value="ECO:0007669"/>
    <property type="project" value="UniProtKB-KW"/>
</dbReference>
<evidence type="ECO:0000256" key="3">
    <source>
        <dbReference type="ARBA" id="ARBA00023082"/>
    </source>
</evidence>
<keyword evidence="5" id="KW-0804">Transcription</keyword>
<keyword evidence="2" id="KW-0805">Transcription regulation</keyword>
<evidence type="ECO:0000259" key="8">
    <source>
        <dbReference type="Pfam" id="PF13490"/>
    </source>
</evidence>